<accession>A0A699ULJ0</accession>
<name>A0A699ULJ0_TANCI</name>
<proteinExistence type="predicted"/>
<gene>
    <name evidence="1" type="ORF">Tci_894520</name>
</gene>
<comment type="caution">
    <text evidence="1">The sequence shown here is derived from an EMBL/GenBank/DDBJ whole genome shotgun (WGS) entry which is preliminary data.</text>
</comment>
<reference evidence="1" key="1">
    <citation type="journal article" date="2019" name="Sci. Rep.">
        <title>Draft genome of Tanacetum cinerariifolium, the natural source of mosquito coil.</title>
        <authorList>
            <person name="Yamashiro T."/>
            <person name="Shiraishi A."/>
            <person name="Satake H."/>
            <person name="Nakayama K."/>
        </authorList>
    </citation>
    <scope>NUCLEOTIDE SEQUENCE</scope>
</reference>
<organism evidence="1">
    <name type="scientific">Tanacetum cinerariifolium</name>
    <name type="common">Dalmatian daisy</name>
    <name type="synonym">Chrysanthemum cinerariifolium</name>
    <dbReference type="NCBI Taxonomy" id="118510"/>
    <lineage>
        <taxon>Eukaryota</taxon>
        <taxon>Viridiplantae</taxon>
        <taxon>Streptophyta</taxon>
        <taxon>Embryophyta</taxon>
        <taxon>Tracheophyta</taxon>
        <taxon>Spermatophyta</taxon>
        <taxon>Magnoliopsida</taxon>
        <taxon>eudicotyledons</taxon>
        <taxon>Gunneridae</taxon>
        <taxon>Pentapetalae</taxon>
        <taxon>asterids</taxon>
        <taxon>campanulids</taxon>
        <taxon>Asterales</taxon>
        <taxon>Asteraceae</taxon>
        <taxon>Asteroideae</taxon>
        <taxon>Anthemideae</taxon>
        <taxon>Anthemidinae</taxon>
        <taxon>Tanacetum</taxon>
    </lineage>
</organism>
<dbReference type="EMBL" id="BKCJ011338060">
    <property type="protein sequence ID" value="GFD22551.1"/>
    <property type="molecule type" value="Genomic_DNA"/>
</dbReference>
<evidence type="ECO:0000313" key="1">
    <source>
        <dbReference type="EMBL" id="GFD22551.1"/>
    </source>
</evidence>
<protein>
    <submittedName>
        <fullName evidence="1">Uncharacterized protein</fullName>
    </submittedName>
</protein>
<dbReference type="AlphaFoldDB" id="A0A699ULJ0"/>
<feature type="non-terminal residue" evidence="1">
    <location>
        <position position="109"/>
    </location>
</feature>
<sequence>MLHNLTNVDQTEHEEEVFDERVHILSDYELTDDEKIHDEENIDEEEEDEVTKVLYDDVNLGNEDTEMTNADQADNKITSLMDTSAHHAIAILEITSSFSTPTPPPPLFF</sequence>